<accession>A0A4P9VWK5</accession>
<keyword evidence="4 11" id="KW-0812">Transmembrane</keyword>
<dbReference type="GO" id="GO:0008654">
    <property type="term" value="P:phospholipid biosynthetic process"/>
    <property type="evidence" value="ECO:0007669"/>
    <property type="project" value="UniProtKB-KW"/>
</dbReference>
<dbReference type="InterPro" id="IPR050324">
    <property type="entry name" value="CDP-alcohol_PTase-I"/>
</dbReference>
<gene>
    <name evidence="12" type="ORF">BDK51DRAFT_14501</name>
</gene>
<keyword evidence="9" id="KW-1208">Phospholipid metabolism</keyword>
<evidence type="ECO:0008006" key="14">
    <source>
        <dbReference type="Google" id="ProtNLM"/>
    </source>
</evidence>
<dbReference type="PANTHER" id="PTHR14269:SF61">
    <property type="entry name" value="CDP-DIACYLGLYCEROL--SERINE O-PHOSPHATIDYLTRANSFERASE"/>
    <property type="match status" value="1"/>
</dbReference>
<evidence type="ECO:0000256" key="5">
    <source>
        <dbReference type="ARBA" id="ARBA00022989"/>
    </source>
</evidence>
<evidence type="ECO:0000256" key="3">
    <source>
        <dbReference type="ARBA" id="ARBA00022679"/>
    </source>
</evidence>
<keyword evidence="13" id="KW-1185">Reference proteome</keyword>
<keyword evidence="8" id="KW-0594">Phospholipid biosynthesis</keyword>
<dbReference type="Pfam" id="PF01066">
    <property type="entry name" value="CDP-OH_P_transf"/>
    <property type="match status" value="1"/>
</dbReference>
<dbReference type="AlphaFoldDB" id="A0A4P9VWK5"/>
<evidence type="ECO:0000256" key="2">
    <source>
        <dbReference type="ARBA" id="ARBA00022516"/>
    </source>
</evidence>
<evidence type="ECO:0000256" key="1">
    <source>
        <dbReference type="ARBA" id="ARBA00004141"/>
    </source>
</evidence>
<keyword evidence="6" id="KW-0443">Lipid metabolism</keyword>
<evidence type="ECO:0000256" key="8">
    <source>
        <dbReference type="ARBA" id="ARBA00023209"/>
    </source>
</evidence>
<keyword evidence="5 11" id="KW-1133">Transmembrane helix</keyword>
<reference evidence="13" key="1">
    <citation type="journal article" date="2018" name="Nat. Microbiol.">
        <title>Leveraging single-cell genomics to expand the fungal tree of life.</title>
        <authorList>
            <person name="Ahrendt S.R."/>
            <person name="Quandt C.A."/>
            <person name="Ciobanu D."/>
            <person name="Clum A."/>
            <person name="Salamov A."/>
            <person name="Andreopoulos B."/>
            <person name="Cheng J.F."/>
            <person name="Woyke T."/>
            <person name="Pelin A."/>
            <person name="Henrissat B."/>
            <person name="Reynolds N.K."/>
            <person name="Benny G.L."/>
            <person name="Smith M.E."/>
            <person name="James T.Y."/>
            <person name="Grigoriev I.V."/>
        </authorList>
    </citation>
    <scope>NUCLEOTIDE SEQUENCE [LARGE SCALE GENOMIC DNA]</scope>
</reference>
<evidence type="ECO:0000256" key="6">
    <source>
        <dbReference type="ARBA" id="ARBA00023098"/>
    </source>
</evidence>
<dbReference type="InterPro" id="IPR000462">
    <property type="entry name" value="CDP-OH_P_trans"/>
</dbReference>
<feature type="non-terminal residue" evidence="12">
    <location>
        <position position="1"/>
    </location>
</feature>
<dbReference type="InterPro" id="IPR043130">
    <property type="entry name" value="CDP-OH_PTrfase_TM_dom"/>
</dbReference>
<evidence type="ECO:0000256" key="7">
    <source>
        <dbReference type="ARBA" id="ARBA00023136"/>
    </source>
</evidence>
<dbReference type="PANTHER" id="PTHR14269">
    <property type="entry name" value="CDP-DIACYLGLYCEROL--GLYCEROL-3-PHOSPHATE 3-PHOSPHATIDYLTRANSFERASE-RELATED"/>
    <property type="match status" value="1"/>
</dbReference>
<dbReference type="GO" id="GO:0016020">
    <property type="term" value="C:membrane"/>
    <property type="evidence" value="ECO:0007669"/>
    <property type="project" value="UniProtKB-SubCell"/>
</dbReference>
<keyword evidence="7 11" id="KW-0472">Membrane</keyword>
<sequence length="91" mass="9794">HFSMLRQFTLADLVTLLNSASGSTSIMASLKFVTTGNIFYLYSAIWLLPCALVFDILDGRVARWSGHGSPMGQELDSLADVISFGVAPAVL</sequence>
<keyword evidence="2" id="KW-0444">Lipid biosynthesis</keyword>
<name>A0A4P9VWK5_9FUNG</name>
<organism evidence="12 13">
    <name type="scientific">Blyttiomyces helicus</name>
    <dbReference type="NCBI Taxonomy" id="388810"/>
    <lineage>
        <taxon>Eukaryota</taxon>
        <taxon>Fungi</taxon>
        <taxon>Fungi incertae sedis</taxon>
        <taxon>Chytridiomycota</taxon>
        <taxon>Chytridiomycota incertae sedis</taxon>
        <taxon>Chytridiomycetes</taxon>
        <taxon>Chytridiomycetes incertae sedis</taxon>
        <taxon>Blyttiomyces</taxon>
    </lineage>
</organism>
<dbReference type="OrthoDB" id="448573at2759"/>
<dbReference type="PROSITE" id="PS00379">
    <property type="entry name" value="CDP_ALCOHOL_P_TRANSF"/>
    <property type="match status" value="1"/>
</dbReference>
<evidence type="ECO:0000256" key="9">
    <source>
        <dbReference type="ARBA" id="ARBA00023264"/>
    </source>
</evidence>
<dbReference type="Gene3D" id="1.20.120.1760">
    <property type="match status" value="1"/>
</dbReference>
<evidence type="ECO:0000313" key="12">
    <source>
        <dbReference type="EMBL" id="RKO84099.1"/>
    </source>
</evidence>
<dbReference type="EMBL" id="ML000498">
    <property type="protein sequence ID" value="RKO84099.1"/>
    <property type="molecule type" value="Genomic_DNA"/>
</dbReference>
<evidence type="ECO:0000256" key="10">
    <source>
        <dbReference type="RuleBase" id="RU003750"/>
    </source>
</evidence>
<comment type="subcellular location">
    <subcellularLocation>
        <location evidence="1">Membrane</location>
        <topology evidence="1">Multi-pass membrane protein</topology>
    </subcellularLocation>
</comment>
<evidence type="ECO:0000256" key="11">
    <source>
        <dbReference type="SAM" id="Phobius"/>
    </source>
</evidence>
<comment type="similarity">
    <text evidence="10">Belongs to the CDP-alcohol phosphatidyltransferase class-I family.</text>
</comment>
<protein>
    <recommendedName>
        <fullName evidence="14">CDP-diacylglycerol--serine O-phosphatidyltransferase</fullName>
    </recommendedName>
</protein>
<dbReference type="Proteomes" id="UP000269721">
    <property type="component" value="Unassembled WGS sequence"/>
</dbReference>
<dbReference type="InterPro" id="IPR048254">
    <property type="entry name" value="CDP_ALCOHOL_P_TRANSF_CS"/>
</dbReference>
<evidence type="ECO:0000313" key="13">
    <source>
        <dbReference type="Proteomes" id="UP000269721"/>
    </source>
</evidence>
<keyword evidence="3 10" id="KW-0808">Transferase</keyword>
<evidence type="ECO:0000256" key="4">
    <source>
        <dbReference type="ARBA" id="ARBA00022692"/>
    </source>
</evidence>
<proteinExistence type="inferred from homology"/>
<feature type="transmembrane region" description="Helical" evidence="11">
    <location>
        <begin position="38"/>
        <end position="57"/>
    </location>
</feature>
<feature type="non-terminal residue" evidence="12">
    <location>
        <position position="91"/>
    </location>
</feature>
<dbReference type="GO" id="GO:0016780">
    <property type="term" value="F:phosphotransferase activity, for other substituted phosphate groups"/>
    <property type="evidence" value="ECO:0007669"/>
    <property type="project" value="InterPro"/>
</dbReference>